<dbReference type="PANTHER" id="PTHR45947:SF3">
    <property type="entry name" value="SULFOQUINOVOSYL TRANSFERASE SQD2"/>
    <property type="match status" value="1"/>
</dbReference>
<evidence type="ECO:0000259" key="1">
    <source>
        <dbReference type="Pfam" id="PF00534"/>
    </source>
</evidence>
<dbReference type="InterPro" id="IPR028098">
    <property type="entry name" value="Glyco_trans_4-like_N"/>
</dbReference>
<dbReference type="EC" id="2.4.1.337" evidence="3"/>
<dbReference type="Proteomes" id="UP001236559">
    <property type="component" value="Unassembled WGS sequence"/>
</dbReference>
<comment type="caution">
    <text evidence="3">The sequence shown here is derived from an EMBL/GenBank/DDBJ whole genome shotgun (WGS) entry which is preliminary data.</text>
</comment>
<evidence type="ECO:0000313" key="3">
    <source>
        <dbReference type="EMBL" id="MDQ0274612.1"/>
    </source>
</evidence>
<accession>A0ABU0AUX5</accession>
<dbReference type="EMBL" id="JAUSTN010000003">
    <property type="protein sequence ID" value="MDQ0274612.1"/>
    <property type="molecule type" value="Genomic_DNA"/>
</dbReference>
<proteinExistence type="predicted"/>
<evidence type="ECO:0000313" key="4">
    <source>
        <dbReference type="Proteomes" id="UP001236559"/>
    </source>
</evidence>
<organism evidence="3 4">
    <name type="scientific">Peptoniphilus koenoeneniae</name>
    <dbReference type="NCBI Taxonomy" id="507751"/>
    <lineage>
        <taxon>Bacteria</taxon>
        <taxon>Bacillati</taxon>
        <taxon>Bacillota</taxon>
        <taxon>Tissierellia</taxon>
        <taxon>Tissierellales</taxon>
        <taxon>Peptoniphilaceae</taxon>
        <taxon>Peptoniphilus</taxon>
    </lineage>
</organism>
<keyword evidence="4" id="KW-1185">Reference proteome</keyword>
<feature type="domain" description="Glycosyl transferase family 1" evidence="1">
    <location>
        <begin position="192"/>
        <end position="356"/>
    </location>
</feature>
<dbReference type="Pfam" id="PF13439">
    <property type="entry name" value="Glyco_transf_4"/>
    <property type="match status" value="1"/>
</dbReference>
<reference evidence="3 4" key="1">
    <citation type="submission" date="2023-07" db="EMBL/GenBank/DDBJ databases">
        <title>Genomic Encyclopedia of Type Strains, Phase IV (KMG-IV): sequencing the most valuable type-strain genomes for metagenomic binning, comparative biology and taxonomic classification.</title>
        <authorList>
            <person name="Goeker M."/>
        </authorList>
    </citation>
    <scope>NUCLEOTIDE SEQUENCE [LARGE SCALE GENOMIC DNA]</scope>
    <source>
        <strain evidence="3 4">DSM 22616</strain>
    </source>
</reference>
<dbReference type="SUPFAM" id="SSF53756">
    <property type="entry name" value="UDP-Glycosyltransferase/glycogen phosphorylase"/>
    <property type="match status" value="1"/>
</dbReference>
<feature type="domain" description="Glycosyltransferase subfamily 4-like N-terminal" evidence="2">
    <location>
        <begin position="14"/>
        <end position="181"/>
    </location>
</feature>
<sequence>MKILITTDLYSPTINGVVTSVLNLKEELEKMGNEVRVLTLSNKPYSYYKNGVYYIKSFPLKIYPGVRATVSFRDPVIKSAINFKPDLIHTQCEFSTLIIAKIIAKKIRCPIVHTYHTMYEYYVKYLTKYDRPLKKALKSIMHRLLEKCDVLIAPTDKVKNSLRSYGLKNKIAVIPTGIDLSVHKKSFDEDDIKNLKKSLGIDLHKKVLLFLGRIAQEKNLLEIVYNFKYLIKEDDSYILLIAGDGPYKKELENIVSEFNLENRVFFTGMIKPSDTYKYYRLSDVFISASNSETQGLTYIEAMVNGLPEVVKYDDCLKGLLEEGKNGFYFSNAEEFKKGIKKIFANRETYMNMKKNALTSGNKYSKEEFAKSVFEVYKSAIKNYKFPKKYSTTMLRKIKIGGKRQFRKLKKIPLPLLEKLKLD</sequence>
<gene>
    <name evidence="3" type="ORF">J2S72_000629</name>
</gene>
<evidence type="ECO:0000259" key="2">
    <source>
        <dbReference type="Pfam" id="PF13439"/>
    </source>
</evidence>
<dbReference type="Gene3D" id="3.40.50.2000">
    <property type="entry name" value="Glycogen Phosphorylase B"/>
    <property type="match status" value="2"/>
</dbReference>
<keyword evidence="3" id="KW-0808">Transferase</keyword>
<dbReference type="InterPro" id="IPR050194">
    <property type="entry name" value="Glycosyltransferase_grp1"/>
</dbReference>
<dbReference type="RefSeq" id="WP_307494968.1">
    <property type="nucleotide sequence ID" value="NZ_JAUSTN010000003.1"/>
</dbReference>
<keyword evidence="3" id="KW-0328">Glycosyltransferase</keyword>
<name>A0ABU0AUX5_9FIRM</name>
<dbReference type="InterPro" id="IPR001296">
    <property type="entry name" value="Glyco_trans_1"/>
</dbReference>
<dbReference type="GO" id="GO:0047228">
    <property type="term" value="F:1,2-diacylglycerol 3-glucosyltransferase activity"/>
    <property type="evidence" value="ECO:0007669"/>
    <property type="project" value="UniProtKB-EC"/>
</dbReference>
<dbReference type="Pfam" id="PF00534">
    <property type="entry name" value="Glycos_transf_1"/>
    <property type="match status" value="1"/>
</dbReference>
<protein>
    <submittedName>
        <fullName evidence="3">1,2-diacylglycerol 3-alpha-glucosyltransferase</fullName>
        <ecNumber evidence="3">2.4.1.337</ecNumber>
    </submittedName>
</protein>
<dbReference type="PANTHER" id="PTHR45947">
    <property type="entry name" value="SULFOQUINOVOSYL TRANSFERASE SQD2"/>
    <property type="match status" value="1"/>
</dbReference>